<gene>
    <name evidence="1" type="ORF">J4732_10250</name>
</gene>
<dbReference type="EMBL" id="JAGETR010000058">
    <property type="protein sequence ID" value="MBO2006839.1"/>
    <property type="molecule type" value="Genomic_DNA"/>
</dbReference>
<sequence>MHEQIRMEGEKELERDGLALLWSAIAAGLSMGASLAAKAFPRRLPDDPNRFSSRTSAIPSGFIIVIMARQRCLPKTPSRRYCQSCISPRRATC</sequence>
<evidence type="ECO:0000313" key="1">
    <source>
        <dbReference type="EMBL" id="MBO2006839.1"/>
    </source>
</evidence>
<name>A0A939NJV3_SERMA</name>
<accession>A0A939NJV3</accession>
<proteinExistence type="predicted"/>
<dbReference type="AlphaFoldDB" id="A0A939NJV3"/>
<protein>
    <submittedName>
        <fullName evidence="1">Uncharacterized protein</fullName>
    </submittedName>
</protein>
<reference evidence="1" key="1">
    <citation type="submission" date="2021-03" db="EMBL/GenBank/DDBJ databases">
        <title>Molecular epidemiology and mechanisms of colistin and carbapenem resistance in Enterobacteriaceae from clinical isolates, the environment and porcine samples in Pretoria, South Africa.</title>
        <authorList>
            <person name="Bogoshi D."/>
            <person name="Mbelle N.M."/>
            <person name="Naidoo V."/>
            <person name="Osei Sekyere J."/>
        </authorList>
    </citation>
    <scope>NUCLEOTIDE SEQUENCE</scope>
    <source>
        <strain evidence="1">C080</strain>
    </source>
</reference>
<organism evidence="1">
    <name type="scientific">Serratia marcescens</name>
    <dbReference type="NCBI Taxonomy" id="615"/>
    <lineage>
        <taxon>Bacteria</taxon>
        <taxon>Pseudomonadati</taxon>
        <taxon>Pseudomonadota</taxon>
        <taxon>Gammaproteobacteria</taxon>
        <taxon>Enterobacterales</taxon>
        <taxon>Yersiniaceae</taxon>
        <taxon>Serratia</taxon>
    </lineage>
</organism>
<comment type="caution">
    <text evidence="1">The sequence shown here is derived from an EMBL/GenBank/DDBJ whole genome shotgun (WGS) entry which is preliminary data.</text>
</comment>